<accession>A0A418VVH5</accession>
<dbReference type="OrthoDB" id="9806163at2"/>
<dbReference type="RefSeq" id="WP_119831232.1">
    <property type="nucleotide sequence ID" value="NZ_QYUL01000002.1"/>
</dbReference>
<feature type="compositionally biased region" description="Low complexity" evidence="2">
    <location>
        <begin position="543"/>
        <end position="552"/>
    </location>
</feature>
<proteinExistence type="predicted"/>
<dbReference type="SUPFAM" id="SSF53474">
    <property type="entry name" value="alpha/beta-Hydrolases"/>
    <property type="match status" value="1"/>
</dbReference>
<dbReference type="Gene3D" id="2.60.120.260">
    <property type="entry name" value="Galactose-binding domain-like"/>
    <property type="match status" value="1"/>
</dbReference>
<feature type="domain" description="Xaa-Pro dipeptidyl-peptidase C-terminal" evidence="3">
    <location>
        <begin position="309"/>
        <end position="544"/>
    </location>
</feature>
<organism evidence="4 5">
    <name type="scientific">Azospirillum cavernae</name>
    <dbReference type="NCBI Taxonomy" id="2320860"/>
    <lineage>
        <taxon>Bacteria</taxon>
        <taxon>Pseudomonadati</taxon>
        <taxon>Pseudomonadota</taxon>
        <taxon>Alphaproteobacteria</taxon>
        <taxon>Rhodospirillales</taxon>
        <taxon>Azospirillaceae</taxon>
        <taxon>Azospirillum</taxon>
    </lineage>
</organism>
<gene>
    <name evidence="4" type="ORF">D3877_13050</name>
</gene>
<dbReference type="Proteomes" id="UP000283458">
    <property type="component" value="Unassembled WGS sequence"/>
</dbReference>
<dbReference type="InterPro" id="IPR013736">
    <property type="entry name" value="Xaa-Pro_dipept_C"/>
</dbReference>
<keyword evidence="5" id="KW-1185">Reference proteome</keyword>
<protein>
    <submittedName>
        <fullName evidence="4">CocE/NonD family hydrolase</fullName>
    </submittedName>
</protein>
<dbReference type="SUPFAM" id="SSF49785">
    <property type="entry name" value="Galactose-binding domain-like"/>
    <property type="match status" value="1"/>
</dbReference>
<dbReference type="Pfam" id="PF02129">
    <property type="entry name" value="Peptidase_S15"/>
    <property type="match status" value="1"/>
</dbReference>
<dbReference type="InterPro" id="IPR029058">
    <property type="entry name" value="AB_hydrolase_fold"/>
</dbReference>
<dbReference type="GO" id="GO:0008239">
    <property type="term" value="F:dipeptidyl-peptidase activity"/>
    <property type="evidence" value="ECO:0007669"/>
    <property type="project" value="InterPro"/>
</dbReference>
<dbReference type="NCBIfam" id="TIGR00976">
    <property type="entry name" value="CocE_NonD"/>
    <property type="match status" value="1"/>
</dbReference>
<dbReference type="SMART" id="SM00939">
    <property type="entry name" value="PepX_C"/>
    <property type="match status" value="1"/>
</dbReference>
<evidence type="ECO:0000256" key="1">
    <source>
        <dbReference type="ARBA" id="ARBA00022801"/>
    </source>
</evidence>
<dbReference type="Gene3D" id="3.40.50.1820">
    <property type="entry name" value="alpha/beta hydrolase"/>
    <property type="match status" value="1"/>
</dbReference>
<dbReference type="Pfam" id="PF08530">
    <property type="entry name" value="PepX_C"/>
    <property type="match status" value="1"/>
</dbReference>
<comment type="caution">
    <text evidence="4">The sequence shown here is derived from an EMBL/GenBank/DDBJ whole genome shotgun (WGS) entry which is preliminary data.</text>
</comment>
<dbReference type="Gene3D" id="1.10.3020.10">
    <property type="entry name" value="alpha-amino acid ester hydrolase ( Helical cap domain)"/>
    <property type="match status" value="1"/>
</dbReference>
<feature type="region of interest" description="Disordered" evidence="2">
    <location>
        <begin position="542"/>
        <end position="583"/>
    </location>
</feature>
<dbReference type="EMBL" id="QYUL01000002">
    <property type="protein sequence ID" value="RJF81143.1"/>
    <property type="molecule type" value="Genomic_DNA"/>
</dbReference>
<evidence type="ECO:0000259" key="3">
    <source>
        <dbReference type="SMART" id="SM00939"/>
    </source>
</evidence>
<dbReference type="InterPro" id="IPR008979">
    <property type="entry name" value="Galactose-bd-like_sf"/>
</dbReference>
<keyword evidence="1 4" id="KW-0378">Hydrolase</keyword>
<evidence type="ECO:0000256" key="2">
    <source>
        <dbReference type="SAM" id="MobiDB-lite"/>
    </source>
</evidence>
<evidence type="ECO:0000313" key="4">
    <source>
        <dbReference type="EMBL" id="RJF81143.1"/>
    </source>
</evidence>
<dbReference type="AlphaFoldDB" id="A0A418VVH5"/>
<reference evidence="4 5" key="1">
    <citation type="submission" date="2018-09" db="EMBL/GenBank/DDBJ databases">
        <authorList>
            <person name="Zhu H."/>
        </authorList>
    </citation>
    <scope>NUCLEOTIDE SEQUENCE [LARGE SCALE GENOMIC DNA]</scope>
    <source>
        <strain evidence="4 5">K2W22B-5</strain>
    </source>
</reference>
<dbReference type="InterPro" id="IPR000383">
    <property type="entry name" value="Xaa-Pro-like_dom"/>
</dbReference>
<dbReference type="InterPro" id="IPR005674">
    <property type="entry name" value="CocE/Ser_esterase"/>
</dbReference>
<name>A0A418VVH5_9PROT</name>
<evidence type="ECO:0000313" key="5">
    <source>
        <dbReference type="Proteomes" id="UP000283458"/>
    </source>
</evidence>
<sequence>MTHLAPVLIESSTILLPVRPPETVSMRTRDGVRLDADLYRPDAAGVWPVLLLRVACGRRTALTSHYAHPRWYAARGYVVVVQDVRGCGTSDGRFRPFEAEREDGADAVAWAASLPGSSGVVGLYGCGYAGMAQLLTLAAAPSALRAVAPAFAGWDVFSDWAYEGGAFRLADAMGWALRMAADSARRVEDGAAHRALSDAALRLPLDDEIPSRPQALRDYARYAPHYDDWLTMPTPGQSWDALSPRALLADMPPDVAIMQIGGWFDPRLAGTLDAHDALAGRSRAPVRLVVGPWTAAGPQDGPSLDSLQLAWFDRVLKGEASQAVERGRAVRLHDVEAGRWHDLPDLPAATTAFWLSSDGLATRQGGRLSPEPGELAELDVLVHDPRGPVPALGGHAVPDPGRFDRASLDRRPDVAVYTSLPVSEPLRLAGRVALDLWIEADAPSFDVNAVLSVLRPDGRVLPLTQGHARVEPGDPTRPLTIALRGVCATLAPGSALRLSLAGACFPAYPINPGTGAEPGETRRVDALPITLLIHSGPDRPSRLRLPLPLPLSRDGEDHASASKGGMMGSAGPFAAATRQTSRL</sequence>